<dbReference type="GO" id="GO:0005524">
    <property type="term" value="F:ATP binding"/>
    <property type="evidence" value="ECO:0007669"/>
    <property type="project" value="UniProtKB-KW"/>
</dbReference>
<evidence type="ECO:0000256" key="8">
    <source>
        <dbReference type="ARBA" id="ARBA00022806"/>
    </source>
</evidence>
<feature type="region of interest" description="Disordered" evidence="11">
    <location>
        <begin position="218"/>
        <end position="261"/>
    </location>
</feature>
<keyword evidence="7" id="KW-0378">Hydrolase</keyword>
<dbReference type="Proteomes" id="UP000476176">
    <property type="component" value="Unassembled WGS sequence"/>
</dbReference>
<dbReference type="PANTHER" id="PTHR18934:SF99">
    <property type="entry name" value="ATP-DEPENDENT RNA HELICASE DHX37-RELATED"/>
    <property type="match status" value="1"/>
</dbReference>
<evidence type="ECO:0000313" key="14">
    <source>
        <dbReference type="Proteomes" id="UP000476176"/>
    </source>
</evidence>
<evidence type="ECO:0000313" key="13">
    <source>
        <dbReference type="EMBL" id="KAE9239045.1"/>
    </source>
</evidence>
<dbReference type="InterPro" id="IPR007502">
    <property type="entry name" value="Helicase-assoc_dom"/>
</dbReference>
<protein>
    <recommendedName>
        <fullName evidence="12">RING-type domain-containing protein</fullName>
    </recommendedName>
</protein>
<dbReference type="InterPro" id="IPR017907">
    <property type="entry name" value="Znf_RING_CS"/>
</dbReference>
<evidence type="ECO:0000256" key="2">
    <source>
        <dbReference type="ARBA" id="ARBA00022723"/>
    </source>
</evidence>
<evidence type="ECO:0000256" key="4">
    <source>
        <dbReference type="ARBA" id="ARBA00022741"/>
    </source>
</evidence>
<dbReference type="InterPro" id="IPR044066">
    <property type="entry name" value="TRIAD_supradom"/>
</dbReference>
<dbReference type="SMART" id="SM00847">
    <property type="entry name" value="HA2"/>
    <property type="match status" value="1"/>
</dbReference>
<feature type="compositionally biased region" description="Basic residues" evidence="11">
    <location>
        <begin position="251"/>
        <end position="260"/>
    </location>
</feature>
<dbReference type="PANTHER" id="PTHR18934">
    <property type="entry name" value="ATP-DEPENDENT RNA HELICASE"/>
    <property type="match status" value="1"/>
</dbReference>
<comment type="caution">
    <text evidence="13">The sequence shown here is derived from an EMBL/GenBank/DDBJ whole genome shotgun (WGS) entry which is preliminary data.</text>
</comment>
<evidence type="ECO:0000256" key="1">
    <source>
        <dbReference type="ARBA" id="ARBA00022679"/>
    </source>
</evidence>
<evidence type="ECO:0000256" key="9">
    <source>
        <dbReference type="ARBA" id="ARBA00022833"/>
    </source>
</evidence>
<reference evidence="13 14" key="1">
    <citation type="submission" date="2018-09" db="EMBL/GenBank/DDBJ databases">
        <title>Genomic investigation of the strawberry pathogen Phytophthora fragariae indicates pathogenicity is determined by transcriptional variation in three key races.</title>
        <authorList>
            <person name="Adams T.M."/>
            <person name="Armitage A.D."/>
            <person name="Sobczyk M.K."/>
            <person name="Bates H.J."/>
            <person name="Dunwell J.M."/>
            <person name="Nellist C.F."/>
            <person name="Harrison R.J."/>
        </authorList>
    </citation>
    <scope>NUCLEOTIDE SEQUENCE [LARGE SCALE GENOMIC DNA]</scope>
    <source>
        <strain evidence="13 14">BC-23</strain>
    </source>
</reference>
<keyword evidence="5" id="KW-0863">Zinc-finger</keyword>
<dbReference type="GO" id="GO:0016740">
    <property type="term" value="F:transferase activity"/>
    <property type="evidence" value="ECO:0007669"/>
    <property type="project" value="UniProtKB-KW"/>
</dbReference>
<dbReference type="GO" id="GO:0016787">
    <property type="term" value="F:hydrolase activity"/>
    <property type="evidence" value="ECO:0007669"/>
    <property type="project" value="UniProtKB-KW"/>
</dbReference>
<evidence type="ECO:0000259" key="12">
    <source>
        <dbReference type="PROSITE" id="PS51873"/>
    </source>
</evidence>
<evidence type="ECO:0000256" key="10">
    <source>
        <dbReference type="ARBA" id="ARBA00022840"/>
    </source>
</evidence>
<dbReference type="EMBL" id="QXGC01000372">
    <property type="protein sequence ID" value="KAE9239045.1"/>
    <property type="molecule type" value="Genomic_DNA"/>
</dbReference>
<gene>
    <name evidence="13" type="ORF">PF004_g8141</name>
</gene>
<feature type="region of interest" description="Disordered" evidence="11">
    <location>
        <begin position="151"/>
        <end position="182"/>
    </location>
</feature>
<evidence type="ECO:0000256" key="11">
    <source>
        <dbReference type="SAM" id="MobiDB-lite"/>
    </source>
</evidence>
<dbReference type="GO" id="GO:0004386">
    <property type="term" value="F:helicase activity"/>
    <property type="evidence" value="ECO:0007669"/>
    <property type="project" value="UniProtKB-KW"/>
</dbReference>
<dbReference type="GO" id="GO:0003723">
    <property type="term" value="F:RNA binding"/>
    <property type="evidence" value="ECO:0007669"/>
    <property type="project" value="TreeGrafter"/>
</dbReference>
<evidence type="ECO:0000256" key="6">
    <source>
        <dbReference type="ARBA" id="ARBA00022786"/>
    </source>
</evidence>
<dbReference type="PROSITE" id="PS00518">
    <property type="entry name" value="ZF_RING_1"/>
    <property type="match status" value="1"/>
</dbReference>
<organism evidence="13 14">
    <name type="scientific">Phytophthora fragariae</name>
    <dbReference type="NCBI Taxonomy" id="53985"/>
    <lineage>
        <taxon>Eukaryota</taxon>
        <taxon>Sar</taxon>
        <taxon>Stramenopiles</taxon>
        <taxon>Oomycota</taxon>
        <taxon>Peronosporomycetes</taxon>
        <taxon>Peronosporales</taxon>
        <taxon>Peronosporaceae</taxon>
        <taxon>Phytophthora</taxon>
    </lineage>
</organism>
<dbReference type="SUPFAM" id="SSF57850">
    <property type="entry name" value="RING/U-box"/>
    <property type="match status" value="1"/>
</dbReference>
<keyword evidence="6" id="KW-0833">Ubl conjugation pathway</keyword>
<keyword evidence="10" id="KW-0067">ATP-binding</keyword>
<feature type="domain" description="RING-type" evidence="12">
    <location>
        <begin position="1103"/>
        <end position="1340"/>
    </location>
</feature>
<name>A0A6G0P7U7_9STRA</name>
<keyword evidence="4" id="KW-0547">Nucleotide-binding</keyword>
<keyword evidence="9" id="KW-0862">Zinc</keyword>
<accession>A0A6G0P7U7</accession>
<sequence>MDIGNAAEIFQQPLTLALLTLYHVGIAPHEFHWIEAPSEDALKRAQEELLYLGAVDSQGAVTKLGQLVAEVQVDPKLVRLIERSAQKGLTQVGVDLAAVMSVAGIAYYRGKKNDKVSKSEADKKLESLLIPDQGDVVSLYRTYRAWKAELERTSGDTEEVSTIPEPDLTADNDGEGNADEDDDELDATFAKQALQLKMNSDSGSGWIKSLTGWVLGGKNRNEDDDDNRSVVSTDSEASVASMASDAPSPLKPKKPKRKFNEKKARAWCMKNGVNHKAMSIAQATAKELHKTLSRAKSWGYPAVGGNGNPSDDQLRRLITAGYFLNAAVNKPKVAGKPSRGGPQYFALYSGVLGSLFYGTSMHLLEKRSGTLPSWIIFDSILRLDTTTHLKLATPIDEAWIKEESQEFYDMCMSKRSELPVETIEFDNLSFTLLRSLFGKAFQQINRWEAQLKCTMSIDRNTNTLTVYCAPVNEPQIRASLDKRISALKTRLEEESIEEVYLGTTRVVLGNGFEVRELLFDKDFAAVTVRNLADQTDREVEKRLMQWVKRAKSSAASVRSVEILRHNNSGTASVSAAVKFTSKAEAHSVYEFMRGDCSGGSMGDTVSVTPLRAISSQSKASGGAEFAGRITLTWADGVATGEAKVYFRTANDANAFVRNAQRDLQSTLVKAFAVGPRTDVTADTNTTPVIGRSRPPKPNRTGATSPGKPAPAALMQPLAPTKKENTGSGGAFRVIFDTEAIGRMSIEEQARLRFCVQLNGGLPNSMDEVELIEKIRPTTTAVSYAKIMRKPVAASTRADETIARELEVRFSRMLPLLSCLDDTAVHTDYIDQSRRRAGVVVFCRDLHCLNETYQTARDSPLWGELEKPHGQPIRMEIEHSFTTTLHADMHRCFRNEIAQILTYARAKGAMCQESQSKAFASDAVASKNMVTLKFLGEMAVLQRVKAKFEESMFCEKVESSDLHLLFSVSGRYKISDWMDKHIEDDTTQVRYFIRWIKKTREFWVYGDVQGRAYATKALLQLANDIKDLQVLDKPVRLNSSKIQIKVWMEKAPTAQALFSYFVQSNRRIMVSGTNLQYSSLLQALDAEGLLFKVRKQNVKSQEAVTPDCGLCGPVDEPNVQLTVCNDTFCLDCIQPMLGSLTVTLPIRCPSFSGCGCPLHVDDIAKLLDSEAAESLIEIAVRGYRENHKDIVLKCPNFSCNQVLSTGSITGSQEDIGGRCIYCDVCETSYCIDCTEVYVGRAVPRHAKQTCEKFRSRQVSPQIGQHLRAIHENILNVCCPQCHSVFHDFTGCTSVQCGNTTCRHHFCANCLAFSSTSSSATHEHVTQCPSNPNPASGGRKYYFVSDEQLAATHRALRSRKLENYFHEKLTSESLRGAVYKRIKNDLHDLGLNLPAHLQGQDDGTFSFDDEFETPEDLAVRRHVNKVHSDIVNLKCPKCELVFVDFDFDSCAALTCANPVCKGGFCAYCLEDCGDDAHQHVSKCSLNPNKPYYYVTGEQFLLCIRSDDKRVLKHTSEMYEKKRAQILLNVCTQRSSMT</sequence>
<proteinExistence type="predicted"/>
<feature type="compositionally biased region" description="Acidic residues" evidence="11">
    <location>
        <begin position="168"/>
        <end position="182"/>
    </location>
</feature>
<evidence type="ECO:0000256" key="5">
    <source>
        <dbReference type="ARBA" id="ARBA00022771"/>
    </source>
</evidence>
<feature type="region of interest" description="Disordered" evidence="11">
    <location>
        <begin position="679"/>
        <end position="713"/>
    </location>
</feature>
<keyword evidence="8" id="KW-0347">Helicase</keyword>
<evidence type="ECO:0000256" key="7">
    <source>
        <dbReference type="ARBA" id="ARBA00022801"/>
    </source>
</evidence>
<dbReference type="GO" id="GO:0008270">
    <property type="term" value="F:zinc ion binding"/>
    <property type="evidence" value="ECO:0007669"/>
    <property type="project" value="UniProtKB-KW"/>
</dbReference>
<feature type="compositionally biased region" description="Polar residues" evidence="11">
    <location>
        <begin position="229"/>
        <end position="238"/>
    </location>
</feature>
<dbReference type="Gene3D" id="1.20.120.1080">
    <property type="match status" value="1"/>
</dbReference>
<keyword evidence="3" id="KW-0677">Repeat</keyword>
<keyword evidence="1" id="KW-0808">Transferase</keyword>
<keyword evidence="2" id="KW-0479">Metal-binding</keyword>
<dbReference type="PROSITE" id="PS51873">
    <property type="entry name" value="TRIAD"/>
    <property type="match status" value="1"/>
</dbReference>
<evidence type="ECO:0000256" key="3">
    <source>
        <dbReference type="ARBA" id="ARBA00022737"/>
    </source>
</evidence>